<dbReference type="GO" id="GO:0005886">
    <property type="term" value="C:plasma membrane"/>
    <property type="evidence" value="ECO:0007669"/>
    <property type="project" value="UniProtKB-SubCell"/>
</dbReference>
<dbReference type="GO" id="GO:0005737">
    <property type="term" value="C:cytoplasm"/>
    <property type="evidence" value="ECO:0007669"/>
    <property type="project" value="UniProtKB-SubCell"/>
</dbReference>
<keyword evidence="3" id="KW-0963">Cytoplasm</keyword>
<accession>A0A087T991</accession>
<dbReference type="GO" id="GO:0046872">
    <property type="term" value="F:metal ion binding"/>
    <property type="evidence" value="ECO:0007669"/>
    <property type="project" value="UniProtKB-KW"/>
</dbReference>
<reference evidence="9 10" key="1">
    <citation type="submission" date="2013-11" db="EMBL/GenBank/DDBJ databases">
        <title>Genome sequencing of Stegodyphus mimosarum.</title>
        <authorList>
            <person name="Bechsgaard J."/>
        </authorList>
    </citation>
    <scope>NUCLEOTIDE SEQUENCE [LARGE SCALE GENOMIC DNA]</scope>
</reference>
<comment type="subcellular location">
    <subcellularLocation>
        <location evidence="7">Cell membrane</location>
    </subcellularLocation>
    <subcellularLocation>
        <location evidence="7">Cytoplasm</location>
    </subcellularLocation>
</comment>
<gene>
    <name evidence="9" type="ORF">X975_12528</name>
</gene>
<evidence type="ECO:0000256" key="4">
    <source>
        <dbReference type="ARBA" id="ARBA00022687"/>
    </source>
</evidence>
<dbReference type="InterPro" id="IPR040140">
    <property type="entry name" value="Nkd-like"/>
</dbReference>
<dbReference type="STRING" id="407821.A0A087T991"/>
<dbReference type="OMA" id="KETHQLC"/>
<feature type="region of interest" description="Disordered" evidence="8">
    <location>
        <begin position="227"/>
        <end position="248"/>
    </location>
</feature>
<evidence type="ECO:0000256" key="7">
    <source>
        <dbReference type="RuleBase" id="RU367060"/>
    </source>
</evidence>
<evidence type="ECO:0000256" key="3">
    <source>
        <dbReference type="ARBA" id="ARBA00022490"/>
    </source>
</evidence>
<evidence type="ECO:0000256" key="5">
    <source>
        <dbReference type="ARBA" id="ARBA00022723"/>
    </source>
</evidence>
<comment type="function">
    <text evidence="7">Cell autonomous antagonist of the canonical Wnt signaling pathway.</text>
</comment>
<name>A0A087T991_STEMI</name>
<evidence type="ECO:0000256" key="6">
    <source>
        <dbReference type="ARBA" id="ARBA00023136"/>
    </source>
</evidence>
<dbReference type="PANTHER" id="PTHR22611">
    <property type="entry name" value="PROTEIN NAKED CUTICLE"/>
    <property type="match status" value="1"/>
</dbReference>
<organism evidence="9 10">
    <name type="scientific">Stegodyphus mimosarum</name>
    <name type="common">African social velvet spider</name>
    <dbReference type="NCBI Taxonomy" id="407821"/>
    <lineage>
        <taxon>Eukaryota</taxon>
        <taxon>Metazoa</taxon>
        <taxon>Ecdysozoa</taxon>
        <taxon>Arthropoda</taxon>
        <taxon>Chelicerata</taxon>
        <taxon>Arachnida</taxon>
        <taxon>Araneae</taxon>
        <taxon>Araneomorphae</taxon>
        <taxon>Entelegynae</taxon>
        <taxon>Eresoidea</taxon>
        <taxon>Eresidae</taxon>
        <taxon>Stegodyphus</taxon>
    </lineage>
</organism>
<feature type="region of interest" description="Disordered" evidence="8">
    <location>
        <begin position="269"/>
        <end position="293"/>
    </location>
</feature>
<proteinExistence type="inferred from homology"/>
<keyword evidence="5" id="KW-0479">Metal-binding</keyword>
<keyword evidence="6" id="KW-0472">Membrane</keyword>
<keyword evidence="10" id="KW-1185">Reference proteome</keyword>
<comment type="similarity">
    <text evidence="1 7">Belongs to the NKD family.</text>
</comment>
<protein>
    <recommendedName>
        <fullName evidence="7">Protein naked cuticle homolog</fullName>
    </recommendedName>
</protein>
<feature type="non-terminal residue" evidence="9">
    <location>
        <position position="464"/>
    </location>
</feature>
<evidence type="ECO:0000256" key="8">
    <source>
        <dbReference type="SAM" id="MobiDB-lite"/>
    </source>
</evidence>
<sequence length="464" mass="53492">MEVTCSVSVDGQEKQEFSFTLYDFDTCDKANKQDVEKVVVRSICEALGKTLKIPPSGSRTIKVKLAISPDSSKDIDTKEPQVDVEWPVETNKLPSPSKLNDCCSAQSANTTSTYLPSSHSEKPPKYSSPSATRSPQVVRMSASDVRAMPSPKLRPARQNRPHKNDLKSHLREKLTMHMNASDNRHQLDETAQNFTEDYPHHHKHPTSRDHLPESRDRRNHYLDLAGMESPKHNDASNPKHNVEQLHSPQMDPKYICPYRLVDRTHICSKSHKTRDSHGSSPLKKPSVPCHPKVNIDVERSPRLYRNKINPDPQDDLLNLNFDLCDIVPDAKFDWEKPHHRRSKSYDLYENDLTNPGGLYSPKLKPRNNQNWTSILENQKLSNHLPSSPGHHYRHRHRDRERQRAMQQVASWIAREHSNSKSEATKHFLCNSVSPNSAHGPLVERHEHHHLHEHVHHHYHHFVEF</sequence>
<dbReference type="AlphaFoldDB" id="A0A087T991"/>
<evidence type="ECO:0000313" key="9">
    <source>
        <dbReference type="EMBL" id="KFM61680.1"/>
    </source>
</evidence>
<evidence type="ECO:0000256" key="2">
    <source>
        <dbReference type="ARBA" id="ARBA00022475"/>
    </source>
</evidence>
<feature type="compositionally biased region" description="Polar residues" evidence="8">
    <location>
        <begin position="92"/>
        <end position="118"/>
    </location>
</feature>
<evidence type="ECO:0000256" key="1">
    <source>
        <dbReference type="ARBA" id="ARBA00007081"/>
    </source>
</evidence>
<dbReference type="EMBL" id="KK114081">
    <property type="protein sequence ID" value="KFM61680.1"/>
    <property type="molecule type" value="Genomic_DNA"/>
</dbReference>
<dbReference type="PANTHER" id="PTHR22611:SF9">
    <property type="entry name" value="PROTEIN NAKED CUTICLE"/>
    <property type="match status" value="1"/>
</dbReference>
<feature type="compositionally biased region" description="Polar residues" evidence="8">
    <location>
        <begin position="235"/>
        <end position="247"/>
    </location>
</feature>
<dbReference type="Proteomes" id="UP000054359">
    <property type="component" value="Unassembled WGS sequence"/>
</dbReference>
<keyword evidence="4 7" id="KW-0879">Wnt signaling pathway</keyword>
<dbReference type="OrthoDB" id="5953812at2759"/>
<evidence type="ECO:0000313" key="10">
    <source>
        <dbReference type="Proteomes" id="UP000054359"/>
    </source>
</evidence>
<keyword evidence="2 7" id="KW-1003">Cell membrane</keyword>
<dbReference type="GO" id="GO:0090090">
    <property type="term" value="P:negative regulation of canonical Wnt signaling pathway"/>
    <property type="evidence" value="ECO:0007669"/>
    <property type="project" value="UniProtKB-ARBA"/>
</dbReference>
<feature type="region of interest" description="Disordered" evidence="8">
    <location>
        <begin position="87"/>
        <end position="165"/>
    </location>
</feature>
<dbReference type="GO" id="GO:0016055">
    <property type="term" value="P:Wnt signaling pathway"/>
    <property type="evidence" value="ECO:0007669"/>
    <property type="project" value="UniProtKB-UniRule"/>
</dbReference>